<keyword evidence="4" id="KW-1185">Reference proteome</keyword>
<protein>
    <recommendedName>
        <fullName evidence="2">Capsule synthesis protein CapA domain-containing protein</fullName>
    </recommendedName>
</protein>
<dbReference type="SMART" id="SM00854">
    <property type="entry name" value="PGA_cap"/>
    <property type="match status" value="1"/>
</dbReference>
<organism evidence="3 4">
    <name type="scientific">Actibacterium pelagium</name>
    <dbReference type="NCBI Taxonomy" id="2029103"/>
    <lineage>
        <taxon>Bacteria</taxon>
        <taxon>Pseudomonadati</taxon>
        <taxon>Pseudomonadota</taxon>
        <taxon>Alphaproteobacteria</taxon>
        <taxon>Rhodobacterales</taxon>
        <taxon>Roseobacteraceae</taxon>
        <taxon>Actibacterium</taxon>
    </lineage>
</organism>
<dbReference type="PANTHER" id="PTHR33393">
    <property type="entry name" value="POLYGLUTAMINE SYNTHESIS ACCESSORY PROTEIN RV0574C-RELATED"/>
    <property type="match status" value="1"/>
</dbReference>
<dbReference type="InterPro" id="IPR052169">
    <property type="entry name" value="CW_Biosynth-Accessory"/>
</dbReference>
<dbReference type="AlphaFoldDB" id="A0A917AGF3"/>
<dbReference type="RefSeq" id="WP_095594970.1">
    <property type="nucleotide sequence ID" value="NZ_BMKN01000002.1"/>
</dbReference>
<dbReference type="CDD" id="cd07381">
    <property type="entry name" value="MPP_CapA"/>
    <property type="match status" value="1"/>
</dbReference>
<feature type="domain" description="Capsule synthesis protein CapA" evidence="2">
    <location>
        <begin position="105"/>
        <end position="362"/>
    </location>
</feature>
<name>A0A917AGF3_9RHOB</name>
<dbReference type="OrthoDB" id="9810718at2"/>
<dbReference type="PANTHER" id="PTHR33393:SF13">
    <property type="entry name" value="PGA BIOSYNTHESIS PROTEIN CAPA"/>
    <property type="match status" value="1"/>
</dbReference>
<dbReference type="Pfam" id="PF09587">
    <property type="entry name" value="PGA_cap"/>
    <property type="match status" value="1"/>
</dbReference>
<gene>
    <name evidence="3" type="ORF">GCM10011517_18410</name>
</gene>
<reference evidence="3" key="1">
    <citation type="journal article" date="2014" name="Int. J. Syst. Evol. Microbiol.">
        <title>Complete genome sequence of Corynebacterium casei LMG S-19264T (=DSM 44701T), isolated from a smear-ripened cheese.</title>
        <authorList>
            <consortium name="US DOE Joint Genome Institute (JGI-PGF)"/>
            <person name="Walter F."/>
            <person name="Albersmeier A."/>
            <person name="Kalinowski J."/>
            <person name="Ruckert C."/>
        </authorList>
    </citation>
    <scope>NUCLEOTIDE SEQUENCE</scope>
    <source>
        <strain evidence="3">CGMCC 1.16012</strain>
    </source>
</reference>
<evidence type="ECO:0000313" key="3">
    <source>
        <dbReference type="EMBL" id="GGE50948.1"/>
    </source>
</evidence>
<accession>A0A917AGF3</accession>
<dbReference type="Proteomes" id="UP000606730">
    <property type="component" value="Unassembled WGS sequence"/>
</dbReference>
<evidence type="ECO:0000256" key="1">
    <source>
        <dbReference type="ARBA" id="ARBA00005662"/>
    </source>
</evidence>
<reference evidence="3" key="2">
    <citation type="submission" date="2020-09" db="EMBL/GenBank/DDBJ databases">
        <authorList>
            <person name="Sun Q."/>
            <person name="Zhou Y."/>
        </authorList>
    </citation>
    <scope>NUCLEOTIDE SEQUENCE</scope>
    <source>
        <strain evidence="3">CGMCC 1.16012</strain>
    </source>
</reference>
<evidence type="ECO:0000259" key="2">
    <source>
        <dbReference type="SMART" id="SM00854"/>
    </source>
</evidence>
<comment type="caution">
    <text evidence="3">The sequence shown here is derived from an EMBL/GenBank/DDBJ whole genome shotgun (WGS) entry which is preliminary data.</text>
</comment>
<comment type="similarity">
    <text evidence="1">Belongs to the CapA family.</text>
</comment>
<dbReference type="SUPFAM" id="SSF56300">
    <property type="entry name" value="Metallo-dependent phosphatases"/>
    <property type="match status" value="1"/>
</dbReference>
<evidence type="ECO:0000313" key="4">
    <source>
        <dbReference type="Proteomes" id="UP000606730"/>
    </source>
</evidence>
<sequence>MPHSTLKPIDMPHDDLGSYQGFDDEMRAALTQLVEDAYAAGRWRTPEDILWNPRDPEFMAYWAQKCVNPITEPMKGAGLKEYFEPFRKARFDLKPAGFTTETEYRFSAVGDLMPAIHIEDSKDGLYRHVEDLIFGADCAFANLECTIAPGELRNIGDFEVGGTPILNVTRDQFEVLTHHKQSRFDVLQLANNHVLDAGEAGILASLEAMKQSGIEHIGVFETEALANTPKVLDVGSVKVGWIAHTYCVNEKPLPDGKPWMVDVTPFHVERSPDLSRLLSQIEDARQAGCDIVIVCLHWGAEWEFYPLPVQLDWAHQIAEAGADAIIGTHPHVIQPVEIYRPENAPWKSVPILYSLGNLTPTMSAAYTTLSIVANLAIGEGHLGGDPKKLVTALELTPVAFLGEEVQGKTRAACVPLRDLKGHRLDSAMQTYVDELSSFSDLVLGTDWR</sequence>
<dbReference type="InterPro" id="IPR029052">
    <property type="entry name" value="Metallo-depent_PP-like"/>
</dbReference>
<dbReference type="EMBL" id="BMKN01000002">
    <property type="protein sequence ID" value="GGE50948.1"/>
    <property type="molecule type" value="Genomic_DNA"/>
</dbReference>
<dbReference type="Gene3D" id="3.60.21.10">
    <property type="match status" value="1"/>
</dbReference>
<dbReference type="InterPro" id="IPR019079">
    <property type="entry name" value="Capsule_synth_CapA"/>
</dbReference>
<proteinExistence type="inferred from homology"/>